<dbReference type="InterPro" id="IPR011060">
    <property type="entry name" value="RibuloseP-bd_barrel"/>
</dbReference>
<dbReference type="GO" id="GO:0044205">
    <property type="term" value="P:'de novo' UMP biosynthetic process"/>
    <property type="evidence" value="ECO:0007669"/>
    <property type="project" value="UniProtKB-UniPathway"/>
</dbReference>
<dbReference type="SMART" id="SM00934">
    <property type="entry name" value="OMPdecase"/>
    <property type="match status" value="1"/>
</dbReference>
<dbReference type="PANTHER" id="PTHR32119:SF2">
    <property type="entry name" value="OROTIDINE 5'-PHOSPHATE DECARBOXYLASE"/>
    <property type="match status" value="1"/>
</dbReference>
<sequence>VVERLHALGARVFLDLKFHDIPATVERAVQACVGMEVGFLTVHALGGRRMLRAAAAAAAGSKTRILAVTVLTSLEEEDLSEIGVKGGLSERVCSLAALARDCGIPGIVCSARELVALREAGILPEAVVTPGIRLASREGDDQRRTVSPREAFALGATHIVVGRPVLEAAEPIELVRNLLQESGGLP</sequence>
<dbReference type="PROSITE" id="PS00156">
    <property type="entry name" value="OMPDECASE"/>
    <property type="match status" value="1"/>
</dbReference>
<keyword evidence="5 11" id="KW-0210">Decarboxylase</keyword>
<evidence type="ECO:0000256" key="3">
    <source>
        <dbReference type="ARBA" id="ARBA00012321"/>
    </source>
</evidence>
<evidence type="ECO:0000256" key="2">
    <source>
        <dbReference type="ARBA" id="ARBA00004861"/>
    </source>
</evidence>
<dbReference type="NCBIfam" id="TIGR01740">
    <property type="entry name" value="pyrF"/>
    <property type="match status" value="1"/>
</dbReference>
<dbReference type="EMBL" id="CABFUZ020000084">
    <property type="protein sequence ID" value="VVM05339.1"/>
    <property type="molecule type" value="Genomic_DNA"/>
</dbReference>
<comment type="pathway">
    <text evidence="2 11">Pyrimidine metabolism; UMP biosynthesis via de novo pathway; UMP from orotate: step 2/2.</text>
</comment>
<feature type="domain" description="Orotidine 5'-phosphate decarboxylase" evidence="12">
    <location>
        <begin position="1"/>
        <end position="178"/>
    </location>
</feature>
<organism evidence="13 14">
    <name type="scientific">Methylacidimicrobium cyclopophantes</name>
    <dbReference type="NCBI Taxonomy" id="1041766"/>
    <lineage>
        <taxon>Bacteria</taxon>
        <taxon>Pseudomonadati</taxon>
        <taxon>Verrucomicrobiota</taxon>
        <taxon>Methylacidimicrobium</taxon>
    </lineage>
</organism>
<dbReference type="EC" id="4.1.1.23" evidence="3 11"/>
<evidence type="ECO:0000256" key="6">
    <source>
        <dbReference type="ARBA" id="ARBA00022975"/>
    </source>
</evidence>
<feature type="binding site" evidence="10">
    <location>
        <position position="142"/>
    </location>
    <ligand>
        <name>substrate</name>
    </ligand>
</feature>
<feature type="active site" description="For OMPdecase activity" evidence="9">
    <location>
        <position position="15"/>
    </location>
</feature>
<dbReference type="OrthoDB" id="9806203at2"/>
<evidence type="ECO:0000256" key="7">
    <source>
        <dbReference type="ARBA" id="ARBA00023239"/>
    </source>
</evidence>
<dbReference type="AlphaFoldDB" id="A0A5E6M709"/>
<dbReference type="Proteomes" id="UP000381693">
    <property type="component" value="Unassembled WGS sequence"/>
</dbReference>
<evidence type="ECO:0000256" key="10">
    <source>
        <dbReference type="PIRSR" id="PIRSR614732-2"/>
    </source>
</evidence>
<accession>A0A5E6M709</accession>
<comment type="catalytic activity">
    <reaction evidence="8 11">
        <text>orotidine 5'-phosphate + H(+) = UMP + CO2</text>
        <dbReference type="Rhea" id="RHEA:11596"/>
        <dbReference type="ChEBI" id="CHEBI:15378"/>
        <dbReference type="ChEBI" id="CHEBI:16526"/>
        <dbReference type="ChEBI" id="CHEBI:57538"/>
        <dbReference type="ChEBI" id="CHEBI:57865"/>
        <dbReference type="EC" id="4.1.1.23"/>
    </reaction>
</comment>
<feature type="binding site" evidence="10">
    <location>
        <position position="72"/>
    </location>
    <ligand>
        <name>substrate</name>
    </ligand>
</feature>
<comment type="caution">
    <text evidence="13">The sequence shown here is derived from an EMBL/GenBank/DDBJ whole genome shotgun (WGS) entry which is preliminary data.</text>
</comment>
<dbReference type="SUPFAM" id="SSF51366">
    <property type="entry name" value="Ribulose-phoshate binding barrel"/>
    <property type="match status" value="1"/>
</dbReference>
<feature type="binding site" evidence="10">
    <location>
        <position position="163"/>
    </location>
    <ligand>
        <name>substrate</name>
    </ligand>
</feature>
<dbReference type="GO" id="GO:0006207">
    <property type="term" value="P:'de novo' pyrimidine nucleobase biosynthetic process"/>
    <property type="evidence" value="ECO:0007669"/>
    <property type="project" value="InterPro"/>
</dbReference>
<keyword evidence="14" id="KW-1185">Reference proteome</keyword>
<dbReference type="UniPathway" id="UPA00070">
    <property type="reaction ID" value="UER00120"/>
</dbReference>
<evidence type="ECO:0000313" key="14">
    <source>
        <dbReference type="Proteomes" id="UP000381693"/>
    </source>
</evidence>
<feature type="active site" description="For OMPdecase activity" evidence="9">
    <location>
        <position position="17"/>
    </location>
</feature>
<dbReference type="InterPro" id="IPR013785">
    <property type="entry name" value="Aldolase_TIM"/>
</dbReference>
<comment type="function">
    <text evidence="1">Catalyzes the decarboxylation of orotidine 5'-monophosphate (OMP) to uridine 5'-monophosphate (UMP).</text>
</comment>
<name>A0A5E6M709_9BACT</name>
<reference evidence="13" key="1">
    <citation type="submission" date="2019-09" db="EMBL/GenBank/DDBJ databases">
        <authorList>
            <person name="Cremers G."/>
        </authorList>
    </citation>
    <scope>NUCLEOTIDE SEQUENCE [LARGE SCALE GENOMIC DNA]</scope>
    <source>
        <strain evidence="13">3B</strain>
    </source>
</reference>
<dbReference type="PANTHER" id="PTHR32119">
    <property type="entry name" value="OROTIDINE 5'-PHOSPHATE DECARBOXYLASE"/>
    <property type="match status" value="1"/>
</dbReference>
<feature type="non-terminal residue" evidence="13">
    <location>
        <position position="1"/>
    </location>
</feature>
<dbReference type="RefSeq" id="WP_142524613.1">
    <property type="nucleotide sequence ID" value="NZ_CABFUZ020000084.1"/>
</dbReference>
<dbReference type="GO" id="GO:0005829">
    <property type="term" value="C:cytosol"/>
    <property type="evidence" value="ECO:0007669"/>
    <property type="project" value="TreeGrafter"/>
</dbReference>
<evidence type="ECO:0000256" key="4">
    <source>
        <dbReference type="ARBA" id="ARBA00021923"/>
    </source>
</evidence>
<gene>
    <name evidence="13" type="primary">pyrF</name>
    <name evidence="13" type="ORF">MAMC_00513</name>
</gene>
<proteinExistence type="inferred from homology"/>
<evidence type="ECO:0000256" key="9">
    <source>
        <dbReference type="PIRSR" id="PIRSR614732-1"/>
    </source>
</evidence>
<dbReference type="InterPro" id="IPR001754">
    <property type="entry name" value="OMPdeCOase_dom"/>
</dbReference>
<dbReference type="GO" id="GO:0004590">
    <property type="term" value="F:orotidine-5'-phosphate decarboxylase activity"/>
    <property type="evidence" value="ECO:0007669"/>
    <property type="project" value="UniProtKB-EC"/>
</dbReference>
<evidence type="ECO:0000259" key="12">
    <source>
        <dbReference type="SMART" id="SM00934"/>
    </source>
</evidence>
<feature type="binding site" evidence="10">
    <location>
        <position position="133"/>
    </location>
    <ligand>
        <name>substrate</name>
    </ligand>
</feature>
<evidence type="ECO:0000256" key="1">
    <source>
        <dbReference type="ARBA" id="ARBA00002356"/>
    </source>
</evidence>
<dbReference type="Pfam" id="PF00215">
    <property type="entry name" value="OMPdecase"/>
    <property type="match status" value="1"/>
</dbReference>
<dbReference type="Gene3D" id="3.20.20.70">
    <property type="entry name" value="Aldolase class I"/>
    <property type="match status" value="1"/>
</dbReference>
<evidence type="ECO:0000313" key="13">
    <source>
        <dbReference type="EMBL" id="VVM05339.1"/>
    </source>
</evidence>
<dbReference type="CDD" id="cd04725">
    <property type="entry name" value="OMP_decarboxylase_like"/>
    <property type="match status" value="1"/>
</dbReference>
<feature type="active site" description="For OMPdecase activity" evidence="9">
    <location>
        <position position="20"/>
    </location>
</feature>
<evidence type="ECO:0000256" key="5">
    <source>
        <dbReference type="ARBA" id="ARBA00022793"/>
    </source>
</evidence>
<evidence type="ECO:0000256" key="8">
    <source>
        <dbReference type="ARBA" id="ARBA00049157"/>
    </source>
</evidence>
<dbReference type="InterPro" id="IPR018089">
    <property type="entry name" value="OMPdecase_AS"/>
</dbReference>
<comment type="similarity">
    <text evidence="11">Belongs to the OMP decarboxylase family.</text>
</comment>
<dbReference type="NCBIfam" id="NF001273">
    <property type="entry name" value="PRK00230.1"/>
    <property type="match status" value="1"/>
</dbReference>
<evidence type="ECO:0000256" key="11">
    <source>
        <dbReference type="RuleBase" id="RU000512"/>
    </source>
</evidence>
<keyword evidence="6 11" id="KW-0665">Pyrimidine biosynthesis</keyword>
<protein>
    <recommendedName>
        <fullName evidence="4 11">Orotidine 5'-phosphate decarboxylase</fullName>
        <ecNumber evidence="3 11">4.1.1.23</ecNumber>
    </recommendedName>
</protein>
<keyword evidence="7 11" id="KW-0456">Lyase</keyword>
<feature type="binding site" evidence="10">
    <location>
        <position position="162"/>
    </location>
    <ligand>
        <name>substrate</name>
    </ligand>
</feature>
<dbReference type="InterPro" id="IPR014732">
    <property type="entry name" value="OMPdecase"/>
</dbReference>